<proteinExistence type="predicted"/>
<keyword evidence="2" id="KW-1185">Reference proteome</keyword>
<evidence type="ECO:0000313" key="1">
    <source>
        <dbReference type="EMBL" id="KAJ8944798.1"/>
    </source>
</evidence>
<sequence length="68" mass="8004">MWKRIVNIVRPNGNNHQDRIITKAHKKAELMENKVEVKEDAQVYGQFKSFFDQVIEFKYVAKLQGVTP</sequence>
<comment type="caution">
    <text evidence="1">The sequence shown here is derived from an EMBL/GenBank/DDBJ whole genome shotgun (WGS) entry which is preliminary data.</text>
</comment>
<protein>
    <submittedName>
        <fullName evidence="1">Uncharacterized protein</fullName>
    </submittedName>
</protein>
<organism evidence="1 2">
    <name type="scientific">Molorchus minor</name>
    <dbReference type="NCBI Taxonomy" id="1323400"/>
    <lineage>
        <taxon>Eukaryota</taxon>
        <taxon>Metazoa</taxon>
        <taxon>Ecdysozoa</taxon>
        <taxon>Arthropoda</taxon>
        <taxon>Hexapoda</taxon>
        <taxon>Insecta</taxon>
        <taxon>Pterygota</taxon>
        <taxon>Neoptera</taxon>
        <taxon>Endopterygota</taxon>
        <taxon>Coleoptera</taxon>
        <taxon>Polyphaga</taxon>
        <taxon>Cucujiformia</taxon>
        <taxon>Chrysomeloidea</taxon>
        <taxon>Cerambycidae</taxon>
        <taxon>Lamiinae</taxon>
        <taxon>Monochamini</taxon>
        <taxon>Molorchus</taxon>
    </lineage>
</organism>
<accession>A0ABQ9IPQ9</accession>
<name>A0ABQ9IPQ9_9CUCU</name>
<dbReference type="Proteomes" id="UP001162164">
    <property type="component" value="Unassembled WGS sequence"/>
</dbReference>
<gene>
    <name evidence="1" type="ORF">NQ317_008085</name>
</gene>
<evidence type="ECO:0000313" key="2">
    <source>
        <dbReference type="Proteomes" id="UP001162164"/>
    </source>
</evidence>
<dbReference type="EMBL" id="JAPWTJ010004460">
    <property type="protein sequence ID" value="KAJ8944798.1"/>
    <property type="molecule type" value="Genomic_DNA"/>
</dbReference>
<reference evidence="1" key="1">
    <citation type="journal article" date="2023" name="Insect Mol. Biol.">
        <title>Genome sequencing provides insights into the evolution of gene families encoding plant cell wall-degrading enzymes in longhorned beetles.</title>
        <authorList>
            <person name="Shin N.R."/>
            <person name="Okamura Y."/>
            <person name="Kirsch R."/>
            <person name="Pauchet Y."/>
        </authorList>
    </citation>
    <scope>NUCLEOTIDE SEQUENCE</scope>
    <source>
        <strain evidence="1">MMC_N1</strain>
    </source>
</reference>